<dbReference type="Pfam" id="PF10136">
    <property type="entry name" value="SpecificRecomb"/>
    <property type="match status" value="1"/>
</dbReference>
<evidence type="ECO:0000313" key="3">
    <source>
        <dbReference type="Proteomes" id="UP000562027"/>
    </source>
</evidence>
<keyword evidence="1" id="KW-0472">Membrane</keyword>
<evidence type="ECO:0000313" key="2">
    <source>
        <dbReference type="EMBL" id="MBB4843039.1"/>
    </source>
</evidence>
<dbReference type="PIRSF" id="PIRSF015380">
    <property type="entry name" value="Site-sp_rcmb"/>
    <property type="match status" value="1"/>
</dbReference>
<dbReference type="RefSeq" id="WP_184297962.1">
    <property type="nucleotide sequence ID" value="NZ_JACHLP010000003.1"/>
</dbReference>
<keyword evidence="3" id="KW-1185">Reference proteome</keyword>
<feature type="transmembrane region" description="Helical" evidence="1">
    <location>
        <begin position="555"/>
        <end position="576"/>
    </location>
</feature>
<dbReference type="EMBL" id="JACHLP010000003">
    <property type="protein sequence ID" value="MBB4843039.1"/>
    <property type="molecule type" value="Genomic_DNA"/>
</dbReference>
<protein>
    <submittedName>
        <fullName evidence="2">Site-specific recombinase</fullName>
    </submittedName>
</protein>
<feature type="transmembrane region" description="Helical" evidence="1">
    <location>
        <begin position="382"/>
        <end position="401"/>
    </location>
</feature>
<gene>
    <name evidence="2" type="ORF">HNP55_001558</name>
</gene>
<sequence length="670" mass="73960">MLIRPAKTWDLTALLNAADPRAQLAARNLWLARLLEWLRHPAEREEKASQTPLPLLRLKHLLNVLDRHPEHAKPIAELLNSIWRDVEAVGLFTDVGFAPRVALWSECLHRLRQHLLPRSADTDDLGELFDLLFPDEADEQWLLAMDEDMIQRLSDLLALGRSALHTTEPKPWTMPMISGLTALVSAVRASGLNGSLRRRMSEELLATKPFEQLASACDALVQALHEQDPAATQQSLQYLRALLEACHRAAASVPEHLEQHGVSVDIMFAVEQLQARIQRIEALLDCLCSEQPQRELQRLLASLVRVDHERRSIRTLFASHYSLLARKVAERSAETGEHYITRDRADYRLMLNHAAGGGAIIAGTTFVKFLVMALGLSALWGGFWAGVNYAASFVIIHLLHWTVATKQPAMTAPAMAQKLEHIETEEGLQSFVDEVANLLRSQMAGILGNLAVVAPLVLGAQVLSQLIFGAPLVGPQQAHYVLHSLTLLGPSLLFAAFTGVLLFSSSLVAGWVENWFVFHRLDAAIAWNPGLIARLGAARAQRWAQWWRANISGMAANVSLGLMLGLVPPVLGFIGIPLDVRHVTLSTGQLAAAAGALGPEVLKMGAFWWCVAGIACTGVLNLGVSFYLAMKVALRSRGIRLADRARVTRAIWQRLREQPRSFFLPPKQSS</sequence>
<dbReference type="InterPro" id="IPR011385">
    <property type="entry name" value="Site-sp_rcmbase"/>
</dbReference>
<feature type="transmembrane region" description="Helical" evidence="1">
    <location>
        <begin position="354"/>
        <end position="376"/>
    </location>
</feature>
<organism evidence="2 3">
    <name type="scientific">Roseateles oligotrophus</name>
    <dbReference type="NCBI Taxonomy" id="1769250"/>
    <lineage>
        <taxon>Bacteria</taxon>
        <taxon>Pseudomonadati</taxon>
        <taxon>Pseudomonadota</taxon>
        <taxon>Betaproteobacteria</taxon>
        <taxon>Burkholderiales</taxon>
        <taxon>Sphaerotilaceae</taxon>
        <taxon>Roseateles</taxon>
    </lineage>
</organism>
<feature type="transmembrane region" description="Helical" evidence="1">
    <location>
        <begin position="488"/>
        <end position="512"/>
    </location>
</feature>
<accession>A0A840LA85</accession>
<comment type="caution">
    <text evidence="2">The sequence shown here is derived from an EMBL/GenBank/DDBJ whole genome shotgun (WGS) entry which is preliminary data.</text>
</comment>
<feature type="transmembrane region" description="Helical" evidence="1">
    <location>
        <begin position="446"/>
        <end position="468"/>
    </location>
</feature>
<feature type="transmembrane region" description="Helical" evidence="1">
    <location>
        <begin position="606"/>
        <end position="630"/>
    </location>
</feature>
<name>A0A840LA85_9BURK</name>
<dbReference type="Proteomes" id="UP000562027">
    <property type="component" value="Unassembled WGS sequence"/>
</dbReference>
<evidence type="ECO:0000256" key="1">
    <source>
        <dbReference type="SAM" id="Phobius"/>
    </source>
</evidence>
<keyword evidence="1" id="KW-1133">Transmembrane helix</keyword>
<dbReference type="AlphaFoldDB" id="A0A840LA85"/>
<keyword evidence="1" id="KW-0812">Transmembrane</keyword>
<reference evidence="2 3" key="1">
    <citation type="submission" date="2020-08" db="EMBL/GenBank/DDBJ databases">
        <title>Functional genomics of gut bacteria from endangered species of beetles.</title>
        <authorList>
            <person name="Carlos-Shanley C."/>
        </authorList>
    </citation>
    <scope>NUCLEOTIDE SEQUENCE [LARGE SCALE GENOMIC DNA]</scope>
    <source>
        <strain evidence="2 3">S00239</strain>
    </source>
</reference>
<proteinExistence type="predicted"/>